<proteinExistence type="predicted"/>
<evidence type="ECO:0000313" key="2">
    <source>
        <dbReference type="EMBL" id="MFC5380853.1"/>
    </source>
</evidence>
<gene>
    <name evidence="2" type="ORF">ACFPJ6_08625</name>
</gene>
<reference evidence="3" key="1">
    <citation type="journal article" date="2019" name="Int. J. Syst. Evol. Microbiol.">
        <title>The Global Catalogue of Microorganisms (GCM) 10K type strain sequencing project: providing services to taxonomists for standard genome sequencing and annotation.</title>
        <authorList>
            <consortium name="The Broad Institute Genomics Platform"/>
            <consortium name="The Broad Institute Genome Sequencing Center for Infectious Disease"/>
            <person name="Wu L."/>
            <person name="Ma J."/>
        </authorList>
    </citation>
    <scope>NUCLEOTIDE SEQUENCE [LARGE SCALE GENOMIC DNA]</scope>
    <source>
        <strain evidence="3">CCUG 43114</strain>
    </source>
</reference>
<dbReference type="PANTHER" id="PTHR10632:SF2">
    <property type="entry name" value="SULFIDE:QUINONE OXIDOREDUCTASE, MITOCHONDRIAL"/>
    <property type="match status" value="1"/>
</dbReference>
<keyword evidence="3" id="KW-1185">Reference proteome</keyword>
<accession>A0ABW0GMT4</accession>
<comment type="caution">
    <text evidence="2">The sequence shown here is derived from an EMBL/GenBank/DDBJ whole genome shotgun (WGS) entry which is preliminary data.</text>
</comment>
<dbReference type="Proteomes" id="UP001596122">
    <property type="component" value="Unassembled WGS sequence"/>
</dbReference>
<dbReference type="EMBL" id="JBHSLD010000007">
    <property type="protein sequence ID" value="MFC5380853.1"/>
    <property type="molecule type" value="Genomic_DNA"/>
</dbReference>
<dbReference type="SUPFAM" id="SSF51905">
    <property type="entry name" value="FAD/NAD(P)-binding domain"/>
    <property type="match status" value="1"/>
</dbReference>
<keyword evidence="2" id="KW-0560">Oxidoreductase</keyword>
<feature type="domain" description="FAD/NAD(P)-binding" evidence="1">
    <location>
        <begin position="187"/>
        <end position="305"/>
    </location>
</feature>
<dbReference type="EC" id="1.6.5.-" evidence="2"/>
<dbReference type="Gene3D" id="3.50.50.60">
    <property type="entry name" value="FAD/NAD(P)-binding domain"/>
    <property type="match status" value="2"/>
</dbReference>
<name>A0ABW0GMT4_9MICO</name>
<dbReference type="RefSeq" id="WP_340267531.1">
    <property type="nucleotide sequence ID" value="NZ_JBBEOG010000002.1"/>
</dbReference>
<dbReference type="PANTHER" id="PTHR10632">
    <property type="entry name" value="SULFIDE:QUINONE OXIDOREDUCTASE"/>
    <property type="match status" value="1"/>
</dbReference>
<sequence>MQTRRHDVVVVGGGNAGLSLAARLRRDGCRDVALVDPREVHVYRPLLSYVAGGQATLAEASRPQAGLVPRGCRWYRDRVVAVDADRSTVRLADGGDLAYGDLVLCPGSEVDWDAVPGARAAMATPHAATSYEPDLAERTWPLLAGLRAGTAVFALSSRHTPCSPVGLKPLFLAADHWRRSGVLPDVRIELLVEADRLVAEARADRRLREAAEELGVRVRTSSVVERVDPQARVLRVRTVDGVTEQPYDAFYLAPPYRAPRWVAGSGLTSPGSDGLVAVDPDTLRHRAHPRVWALGDVAAHRTLSSGGALRRQVPVVAHNVAAQRLGQPLRRYDGYTVAPVVTSRRRLLLAEHDRDARPTPTVPWPDLTRPGLATFVVDRYVEPRVYWHLLLRGRV</sequence>
<evidence type="ECO:0000313" key="3">
    <source>
        <dbReference type="Proteomes" id="UP001596122"/>
    </source>
</evidence>
<evidence type="ECO:0000259" key="1">
    <source>
        <dbReference type="Pfam" id="PF07992"/>
    </source>
</evidence>
<dbReference type="InterPro" id="IPR023753">
    <property type="entry name" value="FAD/NAD-binding_dom"/>
</dbReference>
<dbReference type="Pfam" id="PF07992">
    <property type="entry name" value="Pyr_redox_2"/>
    <property type="match status" value="2"/>
</dbReference>
<organism evidence="2 3">
    <name type="scientific">Aquipuribacter nitratireducens</name>
    <dbReference type="NCBI Taxonomy" id="650104"/>
    <lineage>
        <taxon>Bacteria</taxon>
        <taxon>Bacillati</taxon>
        <taxon>Actinomycetota</taxon>
        <taxon>Actinomycetes</taxon>
        <taxon>Micrococcales</taxon>
        <taxon>Intrasporangiaceae</taxon>
        <taxon>Aquipuribacter</taxon>
    </lineage>
</organism>
<dbReference type="GO" id="GO:0016491">
    <property type="term" value="F:oxidoreductase activity"/>
    <property type="evidence" value="ECO:0007669"/>
    <property type="project" value="UniProtKB-KW"/>
</dbReference>
<feature type="domain" description="FAD/NAD(P)-binding" evidence="1">
    <location>
        <begin position="6"/>
        <end position="118"/>
    </location>
</feature>
<protein>
    <submittedName>
        <fullName evidence="2">NAD(P)/FAD-dependent oxidoreductase</fullName>
        <ecNumber evidence="2">1.6.5.-</ecNumber>
    </submittedName>
</protein>
<dbReference type="InterPro" id="IPR036188">
    <property type="entry name" value="FAD/NAD-bd_sf"/>
</dbReference>
<dbReference type="InterPro" id="IPR015904">
    <property type="entry name" value="Sulphide_quinone_reductase"/>
</dbReference>
<dbReference type="PRINTS" id="PR00411">
    <property type="entry name" value="PNDRDTASEI"/>
</dbReference>